<evidence type="ECO:0000256" key="2">
    <source>
        <dbReference type="ARBA" id="ARBA00016956"/>
    </source>
</evidence>
<comment type="function">
    <text evidence="5 6">Associates with the EF-Tu.GDP complex and induces the exchange of GDP to GTP. It remains bound to the aminoacyl-tRNA.EF-Tu.GTP complex up to the GTP hydrolysis stage on the ribosome.</text>
</comment>
<dbReference type="FunFam" id="1.10.8.10:FF:000001">
    <property type="entry name" value="Elongation factor Ts"/>
    <property type="match status" value="1"/>
</dbReference>
<evidence type="ECO:0000256" key="6">
    <source>
        <dbReference type="RuleBase" id="RU000642"/>
    </source>
</evidence>
<dbReference type="InterPro" id="IPR036402">
    <property type="entry name" value="EF-Ts_dimer_sf"/>
</dbReference>
<evidence type="ECO:0000256" key="7">
    <source>
        <dbReference type="RuleBase" id="RU000643"/>
    </source>
</evidence>
<dbReference type="Proteomes" id="UP000030364">
    <property type="component" value="Unassembled WGS sequence"/>
</dbReference>
<feature type="region of interest" description="Involved in Mg(2+) ion dislocation from EF-Tu" evidence="5">
    <location>
        <begin position="80"/>
        <end position="83"/>
    </location>
</feature>
<evidence type="ECO:0000256" key="4">
    <source>
        <dbReference type="ARBA" id="ARBA00022917"/>
    </source>
</evidence>
<keyword evidence="5" id="KW-0963">Cytoplasm</keyword>
<organism evidence="9 10">
    <name type="scientific">Thermus filiformis</name>
    <dbReference type="NCBI Taxonomy" id="276"/>
    <lineage>
        <taxon>Bacteria</taxon>
        <taxon>Thermotogati</taxon>
        <taxon>Deinococcota</taxon>
        <taxon>Deinococci</taxon>
        <taxon>Thermales</taxon>
        <taxon>Thermaceae</taxon>
        <taxon>Thermus</taxon>
    </lineage>
</organism>
<keyword evidence="4 5" id="KW-0648">Protein biosynthesis</keyword>
<dbReference type="Pfam" id="PF00889">
    <property type="entry name" value="EF_TS"/>
    <property type="match status" value="1"/>
</dbReference>
<dbReference type="GO" id="GO:0003746">
    <property type="term" value="F:translation elongation factor activity"/>
    <property type="evidence" value="ECO:0007669"/>
    <property type="project" value="UniProtKB-UniRule"/>
</dbReference>
<dbReference type="InterPro" id="IPR018101">
    <property type="entry name" value="Transl_elong_Ts_CS"/>
</dbReference>
<dbReference type="CDD" id="cd14275">
    <property type="entry name" value="UBA_EF-Ts"/>
    <property type="match status" value="1"/>
</dbReference>
<accession>A0A0D6X9F7</accession>
<dbReference type="STRING" id="276.THFILI_07270"/>
<dbReference type="InterPro" id="IPR009060">
    <property type="entry name" value="UBA-like_sf"/>
</dbReference>
<evidence type="ECO:0000313" key="10">
    <source>
        <dbReference type="Proteomes" id="UP000030364"/>
    </source>
</evidence>
<dbReference type="PANTHER" id="PTHR11741:SF0">
    <property type="entry name" value="ELONGATION FACTOR TS, MITOCHONDRIAL"/>
    <property type="match status" value="1"/>
</dbReference>
<dbReference type="InterPro" id="IPR014039">
    <property type="entry name" value="Transl_elong_EFTs/EF1B_dimer"/>
</dbReference>
<dbReference type="HAMAP" id="MF_00050">
    <property type="entry name" value="EF_Ts"/>
    <property type="match status" value="1"/>
</dbReference>
<dbReference type="SUPFAM" id="SSF46934">
    <property type="entry name" value="UBA-like"/>
    <property type="match status" value="1"/>
</dbReference>
<dbReference type="NCBIfam" id="TIGR00116">
    <property type="entry name" value="tsf"/>
    <property type="match status" value="1"/>
</dbReference>
<dbReference type="PROSITE" id="PS01127">
    <property type="entry name" value="EF_TS_2"/>
    <property type="match status" value="1"/>
</dbReference>
<dbReference type="InterPro" id="IPR001816">
    <property type="entry name" value="Transl_elong_EFTs/EF1B"/>
</dbReference>
<gene>
    <name evidence="5 9" type="primary">tsf</name>
    <name evidence="9" type="ORF">THFILI_07270</name>
</gene>
<evidence type="ECO:0000256" key="5">
    <source>
        <dbReference type="HAMAP-Rule" id="MF_00050"/>
    </source>
</evidence>
<dbReference type="SUPFAM" id="SSF54713">
    <property type="entry name" value="Elongation factor Ts (EF-Ts), dimerisation domain"/>
    <property type="match status" value="1"/>
</dbReference>
<evidence type="ECO:0000259" key="8">
    <source>
        <dbReference type="Pfam" id="PF00889"/>
    </source>
</evidence>
<comment type="caution">
    <text evidence="9">The sequence shown here is derived from an EMBL/GenBank/DDBJ whole genome shotgun (WGS) entry which is preliminary data.</text>
</comment>
<protein>
    <recommendedName>
        <fullName evidence="2 5">Elongation factor Ts</fullName>
        <shortName evidence="5">EF-Ts</shortName>
    </recommendedName>
</protein>
<evidence type="ECO:0000256" key="3">
    <source>
        <dbReference type="ARBA" id="ARBA00022768"/>
    </source>
</evidence>
<dbReference type="AlphaFoldDB" id="A0A0D6X9F7"/>
<dbReference type="PANTHER" id="PTHR11741">
    <property type="entry name" value="ELONGATION FACTOR TS"/>
    <property type="match status" value="1"/>
</dbReference>
<dbReference type="RefSeq" id="WP_038060274.1">
    <property type="nucleotide sequence ID" value="NZ_JPSL02000039.1"/>
</dbReference>
<keyword evidence="10" id="KW-1185">Reference proteome</keyword>
<dbReference type="FunFam" id="1.10.286.20:FF:000001">
    <property type="entry name" value="Elongation factor Ts"/>
    <property type="match status" value="1"/>
</dbReference>
<evidence type="ECO:0000313" key="9">
    <source>
        <dbReference type="EMBL" id="KIX84529.1"/>
    </source>
</evidence>
<name>A0A0D6X9F7_THEFI</name>
<evidence type="ECO:0000256" key="1">
    <source>
        <dbReference type="ARBA" id="ARBA00005532"/>
    </source>
</evidence>
<feature type="domain" description="Translation elongation factor EFTs/EF1B dimerisation" evidence="8">
    <location>
        <begin position="33"/>
        <end position="195"/>
    </location>
</feature>
<dbReference type="Gene3D" id="1.10.286.20">
    <property type="match status" value="1"/>
</dbReference>
<dbReference type="EMBL" id="JPSL02000039">
    <property type="protein sequence ID" value="KIX84529.1"/>
    <property type="molecule type" value="Genomic_DNA"/>
</dbReference>
<dbReference type="Gene3D" id="3.30.479.20">
    <property type="entry name" value="Elongation factor Ts, dimerisation domain"/>
    <property type="match status" value="1"/>
</dbReference>
<dbReference type="OrthoDB" id="9808348at2"/>
<dbReference type="GO" id="GO:0005737">
    <property type="term" value="C:cytoplasm"/>
    <property type="evidence" value="ECO:0007669"/>
    <property type="project" value="UniProtKB-SubCell"/>
</dbReference>
<reference evidence="9 10" key="1">
    <citation type="journal article" date="2015" name="Genome Announc.">
        <title>Draft Genome Sequence of the Thermophile Thermus filiformis ATCC 43280, Producer of Carotenoid-(Di)glucoside-Branched Fatty Acid (Di)esters and Source of Hyperthermostable Enzymes of Biotechnological Interest.</title>
        <authorList>
            <person name="Mandelli F."/>
            <person name="Oliveira Ramires B."/>
            <person name="Couger M.B."/>
            <person name="Paixao D.A."/>
            <person name="Camilo C.M."/>
            <person name="Polikarpov I."/>
            <person name="Prade R."/>
            <person name="Riano-Pachon D.M."/>
            <person name="Squina F.M."/>
        </authorList>
    </citation>
    <scope>NUCLEOTIDE SEQUENCE [LARGE SCALE GENOMIC DNA]</scope>
    <source>
        <strain evidence="9 10">ATCC 43280</strain>
    </source>
</reference>
<comment type="similarity">
    <text evidence="1 5 6">Belongs to the EF-Ts family.</text>
</comment>
<comment type="subcellular location">
    <subcellularLocation>
        <location evidence="5 7">Cytoplasm</location>
    </subcellularLocation>
</comment>
<keyword evidence="3 5" id="KW-0251">Elongation factor</keyword>
<sequence>MSQLELIKKLRESTGAGMMDVKKALEDAGWDEEKAVQLLRERGALKAAKKADREAREGVIGHYIHHNQRVGVLVELNCETDFVARNELFQSLAKDLAMHIAMAAPRYVSLEEVPQEELEKERQIYVQAALNEGKPPQIAEKIAEGRLKKYLEEVVLLEQPFVKDDKVKVKELIQEAIAKIGENIVVRRFCRFELGA</sequence>
<dbReference type="PROSITE" id="PS01126">
    <property type="entry name" value="EF_TS_1"/>
    <property type="match status" value="1"/>
</dbReference>
<dbReference type="Gene3D" id="1.10.8.10">
    <property type="entry name" value="DNA helicase RuvA subunit, C-terminal domain"/>
    <property type="match status" value="1"/>
</dbReference>
<proteinExistence type="inferred from homology"/>